<dbReference type="InterPro" id="IPR036390">
    <property type="entry name" value="WH_DNA-bd_sf"/>
</dbReference>
<dbReference type="RefSeq" id="WP_205158824.1">
    <property type="nucleotide sequence ID" value="NZ_JAFEUM010000004.1"/>
</dbReference>
<dbReference type="InterPro" id="IPR058163">
    <property type="entry name" value="LysR-type_TF_proteobact-type"/>
</dbReference>
<proteinExistence type="inferred from homology"/>
<dbReference type="Gene3D" id="3.40.190.290">
    <property type="match status" value="1"/>
</dbReference>
<keyword evidence="3" id="KW-0238">DNA-binding</keyword>
<reference evidence="6 7" key="1">
    <citation type="submission" date="2021-02" db="EMBL/GenBank/DDBJ databases">
        <authorList>
            <person name="Park J.-S."/>
        </authorList>
    </citation>
    <scope>NUCLEOTIDE SEQUENCE [LARGE SCALE GENOMIC DNA]</scope>
    <source>
        <strain evidence="6 7">188UL20-2</strain>
    </source>
</reference>
<dbReference type="Pfam" id="PF00126">
    <property type="entry name" value="HTH_1"/>
    <property type="match status" value="1"/>
</dbReference>
<dbReference type="Pfam" id="PF03466">
    <property type="entry name" value="LysR_substrate"/>
    <property type="match status" value="1"/>
</dbReference>
<evidence type="ECO:0000313" key="6">
    <source>
        <dbReference type="EMBL" id="MBM7037196.1"/>
    </source>
</evidence>
<evidence type="ECO:0000256" key="1">
    <source>
        <dbReference type="ARBA" id="ARBA00009437"/>
    </source>
</evidence>
<accession>A0ABS2HJA9</accession>
<keyword evidence="7" id="KW-1185">Reference proteome</keyword>
<evidence type="ECO:0000256" key="4">
    <source>
        <dbReference type="ARBA" id="ARBA00023163"/>
    </source>
</evidence>
<dbReference type="Gene3D" id="1.10.10.10">
    <property type="entry name" value="Winged helix-like DNA-binding domain superfamily/Winged helix DNA-binding domain"/>
    <property type="match status" value="1"/>
</dbReference>
<comment type="similarity">
    <text evidence="1">Belongs to the LysR transcriptional regulatory family.</text>
</comment>
<dbReference type="InterPro" id="IPR005119">
    <property type="entry name" value="LysR_subst-bd"/>
</dbReference>
<evidence type="ECO:0000259" key="5">
    <source>
        <dbReference type="PROSITE" id="PS50931"/>
    </source>
</evidence>
<dbReference type="InterPro" id="IPR000847">
    <property type="entry name" value="LysR_HTH_N"/>
</dbReference>
<dbReference type="Proteomes" id="UP000809621">
    <property type="component" value="Unassembled WGS sequence"/>
</dbReference>
<dbReference type="PANTHER" id="PTHR30537">
    <property type="entry name" value="HTH-TYPE TRANSCRIPTIONAL REGULATOR"/>
    <property type="match status" value="1"/>
</dbReference>
<keyword evidence="4" id="KW-0804">Transcription</keyword>
<sequence length="299" mass="33449">MKADDLVLFCDVVELGSFSRAAEVHNLTNSVVSKRIGKLEQTLDVQLLYRSTRKLRMSEAGQKLLEHAQRVKQATSGAEEAVRDLGQTVTGQIKMSVPTISGELVLAEAVADFCRLHPGLHVDMSLENRFVDLFDEGMDLVIRTGYLEDSSMIARHLIDAQWIVCASPLYLSSKSRPRTPQQLTEHNCLLYTYQATGSNEWAFKDHNSPYAVVVNGNFSTNNAGVLKRAAIAGHGIVYIPRCLVYNELQRGELVDLFPTEVAKKLGIYAAYPYTKQPLKKITLLIEHIRLAYQKIAHTF</sequence>
<evidence type="ECO:0000313" key="7">
    <source>
        <dbReference type="Proteomes" id="UP000809621"/>
    </source>
</evidence>
<dbReference type="InterPro" id="IPR036388">
    <property type="entry name" value="WH-like_DNA-bd_sf"/>
</dbReference>
<dbReference type="PANTHER" id="PTHR30537:SF5">
    <property type="entry name" value="HTH-TYPE TRANSCRIPTIONAL ACTIVATOR TTDR-RELATED"/>
    <property type="match status" value="1"/>
</dbReference>
<dbReference type="SUPFAM" id="SSF53850">
    <property type="entry name" value="Periplasmic binding protein-like II"/>
    <property type="match status" value="1"/>
</dbReference>
<dbReference type="EMBL" id="JAFEUM010000004">
    <property type="protein sequence ID" value="MBM7037196.1"/>
    <property type="molecule type" value="Genomic_DNA"/>
</dbReference>
<dbReference type="PROSITE" id="PS50931">
    <property type="entry name" value="HTH_LYSR"/>
    <property type="match status" value="1"/>
</dbReference>
<evidence type="ECO:0000256" key="2">
    <source>
        <dbReference type="ARBA" id="ARBA00023015"/>
    </source>
</evidence>
<protein>
    <submittedName>
        <fullName evidence="6">LysR family transcriptional regulator</fullName>
    </submittedName>
</protein>
<comment type="caution">
    <text evidence="6">The sequence shown here is derived from an EMBL/GenBank/DDBJ whole genome shotgun (WGS) entry which is preliminary data.</text>
</comment>
<evidence type="ECO:0000256" key="3">
    <source>
        <dbReference type="ARBA" id="ARBA00023125"/>
    </source>
</evidence>
<keyword evidence="2" id="KW-0805">Transcription regulation</keyword>
<dbReference type="SUPFAM" id="SSF46785">
    <property type="entry name" value="Winged helix' DNA-binding domain"/>
    <property type="match status" value="1"/>
</dbReference>
<organism evidence="6 7">
    <name type="scientific">Vibrio ulleungensis</name>
    <dbReference type="NCBI Taxonomy" id="2807619"/>
    <lineage>
        <taxon>Bacteria</taxon>
        <taxon>Pseudomonadati</taxon>
        <taxon>Pseudomonadota</taxon>
        <taxon>Gammaproteobacteria</taxon>
        <taxon>Vibrionales</taxon>
        <taxon>Vibrionaceae</taxon>
        <taxon>Vibrio</taxon>
    </lineage>
</organism>
<dbReference type="CDD" id="cd08422">
    <property type="entry name" value="PBP2_CrgA_like"/>
    <property type="match status" value="1"/>
</dbReference>
<name>A0ABS2HJA9_9VIBR</name>
<feature type="domain" description="HTH lysR-type" evidence="5">
    <location>
        <begin position="1"/>
        <end position="58"/>
    </location>
</feature>
<gene>
    <name evidence="6" type="ORF">JQC93_12345</name>
</gene>